<evidence type="ECO:0000259" key="14">
    <source>
        <dbReference type="PROSITE" id="PS50853"/>
    </source>
</evidence>
<comment type="caution">
    <text evidence="15">The sequence shown here is derived from an EMBL/GenBank/DDBJ whole genome shotgun (WGS) entry which is preliminary data.</text>
</comment>
<feature type="domain" description="Ig-like" evidence="13">
    <location>
        <begin position="11"/>
        <end position="99"/>
    </location>
</feature>
<evidence type="ECO:0000259" key="13">
    <source>
        <dbReference type="PROSITE" id="PS50835"/>
    </source>
</evidence>
<dbReference type="GO" id="GO:0007411">
    <property type="term" value="P:axon guidance"/>
    <property type="evidence" value="ECO:0007669"/>
    <property type="project" value="TreeGrafter"/>
</dbReference>
<evidence type="ECO:0000256" key="12">
    <source>
        <dbReference type="SAM" id="MobiDB-lite"/>
    </source>
</evidence>
<keyword evidence="17" id="KW-1185">Reference proteome</keyword>
<dbReference type="SUPFAM" id="SSF49265">
    <property type="entry name" value="Fibronectin type III"/>
    <property type="match status" value="2"/>
</dbReference>
<keyword evidence="7" id="KW-1133">Transmembrane helix</keyword>
<evidence type="ECO:0008006" key="18">
    <source>
        <dbReference type="Google" id="ProtNLM"/>
    </source>
</evidence>
<keyword evidence="8" id="KW-0472">Membrane</keyword>
<dbReference type="PANTHER" id="PTHR44170:SF12">
    <property type="entry name" value="NEUROFASCIN"/>
    <property type="match status" value="1"/>
</dbReference>
<organism evidence="15">
    <name type="scientific">Lamprotornis superbus</name>
    <dbReference type="NCBI Taxonomy" id="245042"/>
    <lineage>
        <taxon>Eukaryota</taxon>
        <taxon>Metazoa</taxon>
        <taxon>Chordata</taxon>
        <taxon>Craniata</taxon>
        <taxon>Vertebrata</taxon>
        <taxon>Euteleostomi</taxon>
        <taxon>Archelosauria</taxon>
        <taxon>Archosauria</taxon>
        <taxon>Dinosauria</taxon>
        <taxon>Saurischia</taxon>
        <taxon>Theropoda</taxon>
        <taxon>Coelurosauria</taxon>
        <taxon>Aves</taxon>
        <taxon>Neognathae</taxon>
        <taxon>Neoaves</taxon>
        <taxon>Telluraves</taxon>
        <taxon>Australaves</taxon>
        <taxon>Passeriformes</taxon>
        <taxon>Sturnidae</taxon>
        <taxon>Lamprotornis</taxon>
    </lineage>
</organism>
<dbReference type="PROSITE" id="PS50853">
    <property type="entry name" value="FN3"/>
    <property type="match status" value="3"/>
</dbReference>
<dbReference type="Pfam" id="PF00041">
    <property type="entry name" value="fn3"/>
    <property type="match status" value="3"/>
</dbReference>
<dbReference type="EMBL" id="JADDUC020000028">
    <property type="protein sequence ID" value="KAI1231022.1"/>
    <property type="molecule type" value="Genomic_DNA"/>
</dbReference>
<dbReference type="PANTHER" id="PTHR44170">
    <property type="entry name" value="PROTEIN SIDEKICK"/>
    <property type="match status" value="1"/>
</dbReference>
<dbReference type="PROSITE" id="PS50835">
    <property type="entry name" value="IG_LIKE"/>
    <property type="match status" value="4"/>
</dbReference>
<dbReference type="GO" id="GO:0007420">
    <property type="term" value="P:brain development"/>
    <property type="evidence" value="ECO:0007669"/>
    <property type="project" value="TreeGrafter"/>
</dbReference>
<keyword evidence="4" id="KW-0812">Transmembrane</keyword>
<proteinExistence type="inferred from homology"/>
<accession>A0A835NQ66</accession>
<dbReference type="InterPro" id="IPR003599">
    <property type="entry name" value="Ig_sub"/>
</dbReference>
<evidence type="ECO:0000256" key="4">
    <source>
        <dbReference type="ARBA" id="ARBA00022692"/>
    </source>
</evidence>
<feature type="domain" description="Ig-like" evidence="13">
    <location>
        <begin position="288"/>
        <end position="375"/>
    </location>
</feature>
<dbReference type="SMART" id="SM00060">
    <property type="entry name" value="FN3"/>
    <property type="match status" value="4"/>
</dbReference>
<keyword evidence="9" id="KW-1015">Disulfide bond</keyword>
<evidence type="ECO:0000256" key="8">
    <source>
        <dbReference type="ARBA" id="ARBA00023136"/>
    </source>
</evidence>
<dbReference type="Pfam" id="PF07679">
    <property type="entry name" value="I-set"/>
    <property type="match status" value="2"/>
</dbReference>
<evidence type="ECO:0000256" key="9">
    <source>
        <dbReference type="ARBA" id="ARBA00023157"/>
    </source>
</evidence>
<dbReference type="Proteomes" id="UP000618051">
    <property type="component" value="Unassembled WGS sequence"/>
</dbReference>
<dbReference type="Gene3D" id="2.60.40.10">
    <property type="entry name" value="Immunoglobulins"/>
    <property type="match status" value="8"/>
</dbReference>
<feature type="domain" description="Fibronectin type-III" evidence="14">
    <location>
        <begin position="713"/>
        <end position="809"/>
    </location>
</feature>
<dbReference type="FunFam" id="2.60.40.10:FF:000363">
    <property type="entry name" value="neurofascin isoform X1"/>
    <property type="match status" value="1"/>
</dbReference>
<dbReference type="SUPFAM" id="SSF48726">
    <property type="entry name" value="Immunoglobulin"/>
    <property type="match status" value="4"/>
</dbReference>
<reference evidence="16 17" key="2">
    <citation type="journal article" date="2021" name="J. Hered.">
        <title>Feather Gene Expression Elucidates the Developmental Basis of Plumage Iridescence in African Starlings.</title>
        <authorList>
            <person name="Rubenstein D.R."/>
            <person name="Corvelo A."/>
            <person name="MacManes M.D."/>
            <person name="Maia R."/>
            <person name="Narzisi G."/>
            <person name="Rousaki A."/>
            <person name="Vandenabeele P."/>
            <person name="Shawkey M.D."/>
            <person name="Solomon J."/>
        </authorList>
    </citation>
    <scope>NUCLEOTIDE SEQUENCE [LARGE SCALE GENOMIC DNA]</scope>
    <source>
        <strain evidence="16">SS15</strain>
    </source>
</reference>
<dbReference type="SMART" id="SM00409">
    <property type="entry name" value="IG"/>
    <property type="match status" value="4"/>
</dbReference>
<dbReference type="CDD" id="cd00063">
    <property type="entry name" value="FN3"/>
    <property type="match status" value="3"/>
</dbReference>
<comment type="similarity">
    <text evidence="2">Belongs to the immunoglobulin superfamily. L1/neurofascin/NgCAM family.</text>
</comment>
<keyword evidence="10" id="KW-0325">Glycoprotein</keyword>
<feature type="domain" description="Fibronectin type-III" evidence="14">
    <location>
        <begin position="425"/>
        <end position="520"/>
    </location>
</feature>
<dbReference type="SMART" id="SM00408">
    <property type="entry name" value="IGc2"/>
    <property type="match status" value="4"/>
</dbReference>
<dbReference type="InterPro" id="IPR007110">
    <property type="entry name" value="Ig-like_dom"/>
</dbReference>
<dbReference type="InterPro" id="IPR003961">
    <property type="entry name" value="FN3_dom"/>
</dbReference>
<evidence type="ECO:0000256" key="1">
    <source>
        <dbReference type="ARBA" id="ARBA00004251"/>
    </source>
</evidence>
<comment type="subcellular location">
    <subcellularLocation>
        <location evidence="1">Cell membrane</location>
        <topology evidence="1">Single-pass type I membrane protein</topology>
    </subcellularLocation>
</comment>
<dbReference type="FunFam" id="2.60.40.10:FF:000057">
    <property type="entry name" value="neural cell adhesion molecule L1"/>
    <property type="match status" value="1"/>
</dbReference>
<dbReference type="InterPro" id="IPR013098">
    <property type="entry name" value="Ig_I-set"/>
</dbReference>
<name>A0A835NQ66_9PASS</name>
<dbReference type="FunFam" id="2.60.40.10:FF:000512">
    <property type="entry name" value="neurofascin isoform X1"/>
    <property type="match status" value="1"/>
</dbReference>
<dbReference type="CDD" id="cd05731">
    <property type="entry name" value="Ig3_L1-CAM_like"/>
    <property type="match status" value="1"/>
</dbReference>
<dbReference type="FunFam" id="2.60.40.10:FF:000005">
    <property type="entry name" value="Neuronal cell adhesion molecule"/>
    <property type="match status" value="1"/>
</dbReference>
<dbReference type="EMBL" id="JADDUC010000113">
    <property type="protein sequence ID" value="KAG0118430.1"/>
    <property type="molecule type" value="Genomic_DNA"/>
</dbReference>
<dbReference type="OrthoDB" id="10010359at2759"/>
<dbReference type="FunFam" id="2.60.40.10:FF:000448">
    <property type="entry name" value="Neuronal cell adhesion molecule"/>
    <property type="match status" value="1"/>
</dbReference>
<dbReference type="GO" id="GO:0030424">
    <property type="term" value="C:axon"/>
    <property type="evidence" value="ECO:0007669"/>
    <property type="project" value="TreeGrafter"/>
</dbReference>
<keyword evidence="11" id="KW-0393">Immunoglobulin domain</keyword>
<protein>
    <recommendedName>
        <fullName evidence="18">Neurofascin</fullName>
    </recommendedName>
</protein>
<reference evidence="15" key="1">
    <citation type="submission" date="2020-10" db="EMBL/GenBank/DDBJ databases">
        <title>Feather gene expression reveals the developmental basis of iridescence in African starlings.</title>
        <authorList>
            <person name="Rubenstein D.R."/>
        </authorList>
    </citation>
    <scope>NUCLEOTIDE SEQUENCE</scope>
    <source>
        <strain evidence="15">SS15</strain>
        <tissue evidence="15">Liver</tissue>
    </source>
</reference>
<evidence type="ECO:0000256" key="11">
    <source>
        <dbReference type="ARBA" id="ARBA00023319"/>
    </source>
</evidence>
<feature type="region of interest" description="Disordered" evidence="12">
    <location>
        <begin position="508"/>
        <end position="531"/>
    </location>
</feature>
<feature type="compositionally biased region" description="Basic and acidic residues" evidence="12">
    <location>
        <begin position="695"/>
        <end position="705"/>
    </location>
</feature>
<dbReference type="InterPro" id="IPR036116">
    <property type="entry name" value="FN3_sf"/>
</dbReference>
<gene>
    <name evidence="16" type="ORF">IHE44_0008465</name>
    <name evidence="15" type="ORF">IHE44_001171</name>
</gene>
<dbReference type="InterPro" id="IPR003598">
    <property type="entry name" value="Ig_sub2"/>
</dbReference>
<feature type="domain" description="Fibronectin type-III" evidence="14">
    <location>
        <begin position="607"/>
        <end position="709"/>
    </location>
</feature>
<evidence type="ECO:0000256" key="10">
    <source>
        <dbReference type="ARBA" id="ARBA00023180"/>
    </source>
</evidence>
<feature type="domain" description="Ig-like" evidence="13">
    <location>
        <begin position="197"/>
        <end position="286"/>
    </location>
</feature>
<dbReference type="InterPro" id="IPR013783">
    <property type="entry name" value="Ig-like_fold"/>
</dbReference>
<dbReference type="FunFam" id="2.60.40.10:FF:000078">
    <property type="entry name" value="Neuronal cell adhesion molecule"/>
    <property type="match status" value="1"/>
</dbReference>
<dbReference type="InterPro" id="IPR036179">
    <property type="entry name" value="Ig-like_dom_sf"/>
</dbReference>
<sequence length="892" mass="100078">MLPRGITETTPSFMYPYGTSSSQMVLRGADLLLECIASGVPAPDIMWYKKGGELPVGKTKLENFNKTLRISNVSEEDSGEYFCLASNKMGSIRHTISVRVKAAPYWLDQPENLILAPGEDGRLVCRANGNPKPSIQWLVNGEPIESSPPNPSREVAGDTIVFRDTQIGSSAVYQCNASNEHGYLLANAFVSVLDVSPRILAPRNQLIRVIQNNRTRLDCPFFGSPIPTLRWFKNGQGNTLDGGNYKAHENGSLEMFMARKEDQGIYTCVATNILGKAEAQVRLEVKDPTRIVRGPEDQVVKRGTIPRLHCRVKHDPTLRLVVTWLKDDAPLYLGNRMKKEEDGLTIFGVTEKDQGDYTCVASTELDKDAARAYLTVLAESLALNKTPPTSRSGWKGGLGSRIVPWQSKAIPANRLKDLPKERPDRPRDLELTDLAERSVKLTWIPGDDNNSPITDYIVQFEEDRIQPGVWHNHSRYPGSVNSAVLSLSPYVNYQFRVIAVNDVGSSVPSLPSERYQTNGARPEINPTGPLNATQAYGPNLRYIVRWRRRDPRGSWHNETVRSARHVVWNTPVYVPYEIKVQAENDFGRAPEPDTYIGYSGEDYPKAAPTDVRIRVLNSTAIALTWTRVHLDTIQGQLKEYRAYFWRDSSLLKNLWVSKKRRFVSFPGDRNRGTVSRLFPYSNYKLEMVVTNGRGDGPRSEMKEFPTPEGVPSSPRYLRIRQPNLEIINLEWDHPEHPNGIITGYALRYQPFNGSRTGRTVLENLSPNQTRFTLQRSDPISRYRFVLRARTQVGEGDALEEESPALLDEGKDSTRLCRGDGGTGSANGSSIWDIRAMANSNWANITWSHNFSAGTDFVVKYITSKHQIAWGLYGVALPLEILPAPAFPLDLIP</sequence>
<dbReference type="FunFam" id="2.60.40.10:FF:000347">
    <property type="entry name" value="Neuronal cell adhesion molecule"/>
    <property type="match status" value="1"/>
</dbReference>
<evidence type="ECO:0000256" key="6">
    <source>
        <dbReference type="ARBA" id="ARBA00022889"/>
    </source>
</evidence>
<keyword evidence="5" id="KW-0677">Repeat</keyword>
<evidence type="ECO:0000256" key="3">
    <source>
        <dbReference type="ARBA" id="ARBA00022475"/>
    </source>
</evidence>
<feature type="domain" description="Ig-like" evidence="13">
    <location>
        <begin position="104"/>
        <end position="191"/>
    </location>
</feature>
<keyword evidence="6" id="KW-0130">Cell adhesion</keyword>
<evidence type="ECO:0000313" key="17">
    <source>
        <dbReference type="Proteomes" id="UP000618051"/>
    </source>
</evidence>
<dbReference type="GO" id="GO:0098632">
    <property type="term" value="F:cell-cell adhesion mediator activity"/>
    <property type="evidence" value="ECO:0007669"/>
    <property type="project" value="TreeGrafter"/>
</dbReference>
<evidence type="ECO:0000313" key="16">
    <source>
        <dbReference type="EMBL" id="KAI1231022.1"/>
    </source>
</evidence>
<dbReference type="AlphaFoldDB" id="A0A835NQ66"/>
<dbReference type="Pfam" id="PF13927">
    <property type="entry name" value="Ig_3"/>
    <property type="match status" value="2"/>
</dbReference>
<reference evidence="16" key="3">
    <citation type="submission" date="2022-01" db="EMBL/GenBank/DDBJ databases">
        <authorList>
            <person name="Rubenstein D.R."/>
        </authorList>
    </citation>
    <scope>NUCLEOTIDE SEQUENCE</scope>
    <source>
        <strain evidence="16">SS15</strain>
        <tissue evidence="16">Liver</tissue>
    </source>
</reference>
<evidence type="ECO:0000256" key="5">
    <source>
        <dbReference type="ARBA" id="ARBA00022737"/>
    </source>
</evidence>
<feature type="region of interest" description="Disordered" evidence="12">
    <location>
        <begin position="694"/>
        <end position="714"/>
    </location>
</feature>
<feature type="compositionally biased region" description="Polar residues" evidence="12">
    <location>
        <begin position="508"/>
        <end position="519"/>
    </location>
</feature>
<keyword evidence="3" id="KW-1003">Cell membrane</keyword>
<dbReference type="GO" id="GO:0005886">
    <property type="term" value="C:plasma membrane"/>
    <property type="evidence" value="ECO:0007669"/>
    <property type="project" value="UniProtKB-SubCell"/>
</dbReference>
<evidence type="ECO:0000313" key="15">
    <source>
        <dbReference type="EMBL" id="KAG0118430.1"/>
    </source>
</evidence>
<evidence type="ECO:0000256" key="2">
    <source>
        <dbReference type="ARBA" id="ARBA00008588"/>
    </source>
</evidence>
<evidence type="ECO:0000256" key="7">
    <source>
        <dbReference type="ARBA" id="ARBA00022989"/>
    </source>
</evidence>